<evidence type="ECO:0000256" key="5">
    <source>
        <dbReference type="ARBA" id="ARBA00023295"/>
    </source>
</evidence>
<dbReference type="STRING" id="1125699.HMPREF9194_01542"/>
<keyword evidence="5" id="KW-0326">Glycosidase</keyword>
<dbReference type="InterPro" id="IPR036962">
    <property type="entry name" value="Glyco_hydro_3_N_sf"/>
</dbReference>
<evidence type="ECO:0000313" key="7">
    <source>
        <dbReference type="EMBL" id="EPF31199.1"/>
    </source>
</evidence>
<dbReference type="Proteomes" id="UP000014541">
    <property type="component" value="Unassembled WGS sequence"/>
</dbReference>
<dbReference type="SUPFAM" id="SSF51445">
    <property type="entry name" value="(Trans)glycosidases"/>
    <property type="match status" value="1"/>
</dbReference>
<dbReference type="EC" id="3.2.1.52" evidence="3"/>
<name>S3L347_TREMA</name>
<gene>
    <name evidence="7" type="ORF">HMPREF9194_01542</name>
</gene>
<evidence type="ECO:0000256" key="4">
    <source>
        <dbReference type="ARBA" id="ARBA00022801"/>
    </source>
</evidence>
<dbReference type="InterPro" id="IPR001764">
    <property type="entry name" value="Glyco_hydro_3_N"/>
</dbReference>
<dbReference type="InterPro" id="IPR017853">
    <property type="entry name" value="GH"/>
</dbReference>
<dbReference type="PANTHER" id="PTHR30480:SF13">
    <property type="entry name" value="BETA-HEXOSAMINIDASE"/>
    <property type="match status" value="1"/>
</dbReference>
<comment type="catalytic activity">
    <reaction evidence="1">
        <text>Hydrolysis of terminal non-reducing N-acetyl-D-hexosamine residues in N-acetyl-beta-D-hexosaminides.</text>
        <dbReference type="EC" id="3.2.1.52"/>
    </reaction>
</comment>
<evidence type="ECO:0000256" key="3">
    <source>
        <dbReference type="ARBA" id="ARBA00012663"/>
    </source>
</evidence>
<evidence type="ECO:0000259" key="6">
    <source>
        <dbReference type="Pfam" id="PF00933"/>
    </source>
</evidence>
<feature type="domain" description="Glycoside hydrolase family 3 N-terminal" evidence="6">
    <location>
        <begin position="66"/>
        <end position="408"/>
    </location>
</feature>
<dbReference type="PANTHER" id="PTHR30480">
    <property type="entry name" value="BETA-HEXOSAMINIDASE-RELATED"/>
    <property type="match status" value="1"/>
</dbReference>
<dbReference type="Gene3D" id="3.20.20.300">
    <property type="entry name" value="Glycoside hydrolase, family 3, N-terminal domain"/>
    <property type="match status" value="1"/>
</dbReference>
<keyword evidence="4" id="KW-0378">Hydrolase</keyword>
<dbReference type="eggNOG" id="COG1472">
    <property type="taxonomic scope" value="Bacteria"/>
</dbReference>
<sequence>MKVGFRRLRRKFFPSFLPPLILLIFCCGLFLLPICSCSARANSDTLKAERDKIEAAFDRLIGSLSLEEKLCQLFIVSVDGTVSSASAVSYDIPPGGYILFARNFTGKPEQIIALTDSTRNFYAAQHTQKCTEKYAGKGECLPPFFAIDHEGGEVNRLRGIASPLPSAEAVARLLGPEKAEELYLYAAYQLAALGIHVNFAPVVETAGEHNAAFLGRRSFGSAEQVEVYASAFVRAFNKGGIFCVLKHFPGNSNEDPHRTLPVLEGSEADIRELYVLPFASLISSLAEVRDFEIPAADPFPFAGVLMSHAVVPAFDAENPACFSRAVVTDLLKNELHFDGLIFSDDLYMLDGKLFSVADCVIKALRSGVHMCMLSRPVYKDIVSELTEKIGNDSELQTITDEALRRILKAKLRMGLLKLEPTEDGEYALVPAQFNEAEEDASLRLQNSLEKFRDAKQKGDALYYEYWSK</sequence>
<dbReference type="GO" id="GO:0005975">
    <property type="term" value="P:carbohydrate metabolic process"/>
    <property type="evidence" value="ECO:0007669"/>
    <property type="project" value="InterPro"/>
</dbReference>
<evidence type="ECO:0000256" key="1">
    <source>
        <dbReference type="ARBA" id="ARBA00001231"/>
    </source>
</evidence>
<dbReference type="AlphaFoldDB" id="S3L347"/>
<comment type="caution">
    <text evidence="7">The sequence shown here is derived from an EMBL/GenBank/DDBJ whole genome shotgun (WGS) entry which is preliminary data.</text>
</comment>
<dbReference type="HOGENOM" id="CLU_008392_0_2_12"/>
<dbReference type="Pfam" id="PF00933">
    <property type="entry name" value="Glyco_hydro_3"/>
    <property type="match status" value="1"/>
</dbReference>
<dbReference type="PATRIC" id="fig|1125699.3.peg.1554"/>
<proteinExistence type="inferred from homology"/>
<evidence type="ECO:0000256" key="2">
    <source>
        <dbReference type="ARBA" id="ARBA00005336"/>
    </source>
</evidence>
<dbReference type="EMBL" id="ATFF01000006">
    <property type="protein sequence ID" value="EPF31199.1"/>
    <property type="molecule type" value="Genomic_DNA"/>
</dbReference>
<dbReference type="GO" id="GO:0004563">
    <property type="term" value="F:beta-N-acetylhexosaminidase activity"/>
    <property type="evidence" value="ECO:0007669"/>
    <property type="project" value="UniProtKB-EC"/>
</dbReference>
<dbReference type="OrthoDB" id="9805821at2"/>
<reference evidence="7 8" key="1">
    <citation type="submission" date="2013-04" db="EMBL/GenBank/DDBJ databases">
        <title>The Genome Sequence of Treponema maltophilum ATCC 51939.</title>
        <authorList>
            <consortium name="The Broad Institute Genomics Platform"/>
            <person name="Earl A."/>
            <person name="Ward D."/>
            <person name="Feldgarden M."/>
            <person name="Gevers D."/>
            <person name="Leonetti C."/>
            <person name="Blanton J.M."/>
            <person name="Dewhirst F.E."/>
            <person name="Izard J."/>
            <person name="Walker B."/>
            <person name="Young S."/>
            <person name="Zeng Q."/>
            <person name="Gargeya S."/>
            <person name="Fitzgerald M."/>
            <person name="Haas B."/>
            <person name="Abouelleil A."/>
            <person name="Allen A.W."/>
            <person name="Alvarado L."/>
            <person name="Arachchi H.M."/>
            <person name="Berlin A.M."/>
            <person name="Chapman S.B."/>
            <person name="Gainer-Dewar J."/>
            <person name="Goldberg J."/>
            <person name="Griggs A."/>
            <person name="Gujja S."/>
            <person name="Hansen M."/>
            <person name="Howarth C."/>
            <person name="Imamovic A."/>
            <person name="Ireland A."/>
            <person name="Larimer J."/>
            <person name="McCowan C."/>
            <person name="Murphy C."/>
            <person name="Pearson M."/>
            <person name="Poon T.W."/>
            <person name="Priest M."/>
            <person name="Roberts A."/>
            <person name="Saif S."/>
            <person name="Shea T."/>
            <person name="Sisk P."/>
            <person name="Sykes S."/>
            <person name="Wortman J."/>
            <person name="Nusbaum C."/>
            <person name="Birren B."/>
        </authorList>
    </citation>
    <scope>NUCLEOTIDE SEQUENCE [LARGE SCALE GENOMIC DNA]</scope>
    <source>
        <strain evidence="7 8">ATCC 51939</strain>
    </source>
</reference>
<dbReference type="RefSeq" id="WP_016525810.1">
    <property type="nucleotide sequence ID" value="NZ_KE332518.1"/>
</dbReference>
<evidence type="ECO:0000313" key="8">
    <source>
        <dbReference type="Proteomes" id="UP000014541"/>
    </source>
</evidence>
<dbReference type="InterPro" id="IPR050226">
    <property type="entry name" value="NagZ_Beta-hexosaminidase"/>
</dbReference>
<accession>S3L347</accession>
<comment type="similarity">
    <text evidence="2">Belongs to the glycosyl hydrolase 3 family.</text>
</comment>
<protein>
    <recommendedName>
        <fullName evidence="3">beta-N-acetylhexosaminidase</fullName>
        <ecNumber evidence="3">3.2.1.52</ecNumber>
    </recommendedName>
</protein>
<dbReference type="GO" id="GO:0009254">
    <property type="term" value="P:peptidoglycan turnover"/>
    <property type="evidence" value="ECO:0007669"/>
    <property type="project" value="TreeGrafter"/>
</dbReference>
<keyword evidence="8" id="KW-1185">Reference proteome</keyword>
<organism evidence="7 8">
    <name type="scientific">Treponema maltophilum ATCC 51939</name>
    <dbReference type="NCBI Taxonomy" id="1125699"/>
    <lineage>
        <taxon>Bacteria</taxon>
        <taxon>Pseudomonadati</taxon>
        <taxon>Spirochaetota</taxon>
        <taxon>Spirochaetia</taxon>
        <taxon>Spirochaetales</taxon>
        <taxon>Treponemataceae</taxon>
        <taxon>Treponema</taxon>
    </lineage>
</organism>